<dbReference type="InterPro" id="IPR044736">
    <property type="entry name" value="Gid1/RanBPM/SPLA_SPRY"/>
</dbReference>
<dbReference type="CDD" id="cd12885">
    <property type="entry name" value="SPRY_RanBP_like"/>
    <property type="match status" value="1"/>
</dbReference>
<feature type="domain" description="SPRY" evidence="2">
    <location>
        <begin position="232"/>
        <end position="370"/>
    </location>
</feature>
<dbReference type="InterPro" id="IPR043136">
    <property type="entry name" value="B30.2/SPRY_sf"/>
</dbReference>
<name>A0AAV2H1L0_LYMST</name>
<feature type="compositionally biased region" description="Polar residues" evidence="1">
    <location>
        <begin position="961"/>
        <end position="977"/>
    </location>
</feature>
<sequence length="977" mass="109529">MYARKDKSPRLLTAGFEHLNNFVLFDDGGDVFIKRIDNDESLTTNLVQFTRTPLSADCTHFTMTIKEITDGEFVMFGLTNRCVPGNPMWVIDRSVRYHSNDGGIFNGGLGLKTYHPYGIGDRVTCRLDYTGPDRCLINFLKNDRLIYRQWVNLPPGQLYPTIGVSRTEAKLRVEWPKPGRGDIVIRKELPSNWFGWTGLHRDDETNVITLTEPDTEVERTAYNIQCPVAFSQEFNYFEIQVVKKSQNNNTEGCHAIGLVSGNCEPFLMPGWAPHSIGYHDDDGGMYSDGADKTEQADESKTCKEGDHMGCGIIFPSIEESHFREPILILVYFTKNGELIYKKRLRQPRGGFFPCIGFLQQGDSIKLENNFEAPTSFHNELLTALNSADVTVDFRCSEVIQFEEIAPISATFTLNMTEDNPQLVQYLRYPLSDVGDGFFLKVLDIKPNTELQLGVSRSDHPMEGNFLGSNTTSCGYLLRLGSLAMKDGMRTVTKWTDLNDVITCYLDFKDDLLAILCFEKSTGEFIGRATVSCVGGETNLLASVVMSSGPCTVKMNWSRSLYNTQNLDRTWGDADTWLRPPGVKADKNKLTLKASDSYSFAACAQCRQPMLIGSSFFSIKLLAGECLPGIGLSKAITDVSNVLGSEVGEVSFLPSTGELIMNNSKWRLNFPPSFKKGDILQCGMIFAEPDRVAQKGVVYFCRNDQHFFHCRFVMAHGGAYPTITFATAGCAAEILQTSRAQPIPEDLAAEWLNSDMMEGVVPHAASDLLKKGGYEAEDTFDETDGLYVIESESTDRLIYVSHTIRERDRIDPFINLLRRHYMNFAFETSANCVEMTSKQEAVQRCELVVIFMSQLYSESHEMAMEFSLFRDRPAIVAAQTGMIWPPDHYFANDTHITKLPIVFVASVDDQDGVSDLMNLMNNQLHGMNAKINKSKLRKQKRESNFKGKPKELHLNGGRNTPRPVTSGSNKTSSTCQLL</sequence>
<dbReference type="Proteomes" id="UP001497497">
    <property type="component" value="Unassembled WGS sequence"/>
</dbReference>
<dbReference type="InterPro" id="IPR003877">
    <property type="entry name" value="SPRY_dom"/>
</dbReference>
<evidence type="ECO:0000259" key="2">
    <source>
        <dbReference type="SMART" id="SM00449"/>
    </source>
</evidence>
<feature type="region of interest" description="Disordered" evidence="1">
    <location>
        <begin position="930"/>
        <end position="977"/>
    </location>
</feature>
<dbReference type="Gene3D" id="2.60.120.920">
    <property type="match status" value="4"/>
</dbReference>
<evidence type="ECO:0000313" key="3">
    <source>
        <dbReference type="EMBL" id="CAL1527514.1"/>
    </source>
</evidence>
<proteinExistence type="predicted"/>
<evidence type="ECO:0000313" key="4">
    <source>
        <dbReference type="Proteomes" id="UP001497497"/>
    </source>
</evidence>
<dbReference type="PANTHER" id="PTHR12864">
    <property type="entry name" value="RAN BINDING PROTEIN 9-RELATED"/>
    <property type="match status" value="1"/>
</dbReference>
<comment type="caution">
    <text evidence="3">The sequence shown here is derived from an EMBL/GenBank/DDBJ whole genome shotgun (WGS) entry which is preliminary data.</text>
</comment>
<dbReference type="SMART" id="SM00449">
    <property type="entry name" value="SPRY"/>
    <property type="match status" value="1"/>
</dbReference>
<reference evidence="3 4" key="1">
    <citation type="submission" date="2024-04" db="EMBL/GenBank/DDBJ databases">
        <authorList>
            <consortium name="Genoscope - CEA"/>
            <person name="William W."/>
        </authorList>
    </citation>
    <scope>NUCLEOTIDE SEQUENCE [LARGE SCALE GENOMIC DNA]</scope>
</reference>
<dbReference type="SUPFAM" id="SSF49899">
    <property type="entry name" value="Concanavalin A-like lectins/glucanases"/>
    <property type="match status" value="3"/>
</dbReference>
<dbReference type="Pfam" id="PF00622">
    <property type="entry name" value="SPRY"/>
    <property type="match status" value="1"/>
</dbReference>
<accession>A0AAV2H1L0</accession>
<dbReference type="InterPro" id="IPR013320">
    <property type="entry name" value="ConA-like_dom_sf"/>
</dbReference>
<dbReference type="AlphaFoldDB" id="A0AAV2H1L0"/>
<gene>
    <name evidence="3" type="ORF">GSLYS_00001691001</name>
</gene>
<dbReference type="EMBL" id="CAXITT010000019">
    <property type="protein sequence ID" value="CAL1527514.1"/>
    <property type="molecule type" value="Genomic_DNA"/>
</dbReference>
<keyword evidence="4" id="KW-1185">Reference proteome</keyword>
<organism evidence="3 4">
    <name type="scientific">Lymnaea stagnalis</name>
    <name type="common">Great pond snail</name>
    <name type="synonym">Helix stagnalis</name>
    <dbReference type="NCBI Taxonomy" id="6523"/>
    <lineage>
        <taxon>Eukaryota</taxon>
        <taxon>Metazoa</taxon>
        <taxon>Spiralia</taxon>
        <taxon>Lophotrochozoa</taxon>
        <taxon>Mollusca</taxon>
        <taxon>Gastropoda</taxon>
        <taxon>Heterobranchia</taxon>
        <taxon>Euthyneura</taxon>
        <taxon>Panpulmonata</taxon>
        <taxon>Hygrophila</taxon>
        <taxon>Lymnaeoidea</taxon>
        <taxon>Lymnaeidae</taxon>
        <taxon>Lymnaea</taxon>
    </lineage>
</organism>
<feature type="compositionally biased region" description="Basic and acidic residues" evidence="1">
    <location>
        <begin position="940"/>
        <end position="952"/>
    </location>
</feature>
<protein>
    <recommendedName>
        <fullName evidence="2">SPRY domain-containing protein</fullName>
    </recommendedName>
</protein>
<dbReference type="InterPro" id="IPR050618">
    <property type="entry name" value="Ubq-SigPath_Reg"/>
</dbReference>
<evidence type="ECO:0000256" key="1">
    <source>
        <dbReference type="SAM" id="MobiDB-lite"/>
    </source>
</evidence>